<accession>E9EEH6</accession>
<sequence length="236" mass="26642">MVVAAQYHHIYSDTWHLDMVLADARSSEESATYVEISGRLDWYSFDNRGRLLCQALLDALPRELHGKITGLDLPKTSIEVNQIENNSINEAYFRGELENAGFAAKTGETTLTIASLNPSAFTLIMGLVMADQILSPSRRRRLPFIAKYHHEVPITSVAVQELDLKELNLQTGLKSTKEAFVDYADNVLKVGIVFGRRLHHGCRAIRRHLVEICRFSLLGKLMHEYYPADAVFLVIN</sequence>
<gene>
    <name evidence="1" type="ORF">MAC_08274</name>
</gene>
<proteinExistence type="predicted"/>
<evidence type="ECO:0000313" key="1">
    <source>
        <dbReference type="EMBL" id="EFY85683.1"/>
    </source>
</evidence>
<dbReference type="Proteomes" id="UP000002499">
    <property type="component" value="Unassembled WGS sequence"/>
</dbReference>
<name>E9EEH6_METAQ</name>
<evidence type="ECO:0000313" key="2">
    <source>
        <dbReference type="Proteomes" id="UP000002499"/>
    </source>
</evidence>
<dbReference type="AlphaFoldDB" id="E9EEH6"/>
<reference evidence="1 2" key="1">
    <citation type="journal article" date="2011" name="PLoS Genet.">
        <title>Genome sequencing and comparative transcriptomics of the model entomopathogenic fungi Metarhizium anisopliae and M. acridum.</title>
        <authorList>
            <person name="Gao Q."/>
            <person name="Jin K."/>
            <person name="Ying S.H."/>
            <person name="Zhang Y."/>
            <person name="Xiao G."/>
            <person name="Shang Y."/>
            <person name="Duan Z."/>
            <person name="Hu X."/>
            <person name="Xie X.Q."/>
            <person name="Zhou G."/>
            <person name="Peng G."/>
            <person name="Luo Z."/>
            <person name="Huang W."/>
            <person name="Wang B."/>
            <person name="Fang W."/>
            <person name="Wang S."/>
            <person name="Zhong Y."/>
            <person name="Ma L.J."/>
            <person name="St Leger R.J."/>
            <person name="Zhao G.P."/>
            <person name="Pei Y."/>
            <person name="Feng M.G."/>
            <person name="Xia Y."/>
            <person name="Wang C."/>
        </authorList>
    </citation>
    <scope>NUCLEOTIDE SEQUENCE [LARGE SCALE GENOMIC DNA]</scope>
    <source>
        <strain evidence="1 2">CQMa 102</strain>
    </source>
</reference>
<dbReference type="OrthoDB" id="2362330at2759"/>
<dbReference type="EMBL" id="GL698569">
    <property type="protein sequence ID" value="EFY85683.1"/>
    <property type="molecule type" value="Genomic_DNA"/>
</dbReference>
<protein>
    <submittedName>
        <fullName evidence="1">Uncharacterized protein</fullName>
    </submittedName>
</protein>
<dbReference type="eggNOG" id="ENOG502RJFW">
    <property type="taxonomic scope" value="Eukaryota"/>
</dbReference>
<dbReference type="InParanoid" id="E9EEH6"/>
<dbReference type="HOGENOM" id="CLU_1175662_0_0_1"/>
<organism evidence="2">
    <name type="scientific">Metarhizium acridum (strain CQMa 102)</name>
    <dbReference type="NCBI Taxonomy" id="655827"/>
    <lineage>
        <taxon>Eukaryota</taxon>
        <taxon>Fungi</taxon>
        <taxon>Dikarya</taxon>
        <taxon>Ascomycota</taxon>
        <taxon>Pezizomycotina</taxon>
        <taxon>Sordariomycetes</taxon>
        <taxon>Hypocreomycetidae</taxon>
        <taxon>Hypocreales</taxon>
        <taxon>Clavicipitaceae</taxon>
        <taxon>Metarhizium</taxon>
    </lineage>
</organism>
<keyword evidence="2" id="KW-1185">Reference proteome</keyword>